<dbReference type="GO" id="GO:0005886">
    <property type="term" value="C:plasma membrane"/>
    <property type="evidence" value="ECO:0000318"/>
    <property type="project" value="GO_Central"/>
</dbReference>
<dbReference type="InterPro" id="IPR017978">
    <property type="entry name" value="GPCR_3_C"/>
</dbReference>
<keyword evidence="2" id="KW-1003">Cell membrane</keyword>
<dbReference type="InterPro" id="IPR000068">
    <property type="entry name" value="GPCR_3_Ca_sens_rcpt-rel"/>
</dbReference>
<feature type="transmembrane region" description="Helical" evidence="11">
    <location>
        <begin position="708"/>
        <end position="733"/>
    </location>
</feature>
<dbReference type="Pfam" id="PF07562">
    <property type="entry name" value="NCD3G"/>
    <property type="match status" value="1"/>
</dbReference>
<reference evidence="13" key="3">
    <citation type="submission" date="2025-09" db="UniProtKB">
        <authorList>
            <consortium name="Ensembl"/>
        </authorList>
    </citation>
    <scope>IDENTIFICATION</scope>
</reference>
<keyword evidence="9" id="KW-0325">Glycoprotein</keyword>
<dbReference type="InterPro" id="IPR011500">
    <property type="entry name" value="GPCR_3_9-Cys_dom"/>
</dbReference>
<dbReference type="InterPro" id="IPR009030">
    <property type="entry name" value="Growth_fac_rcpt_cys_sf"/>
</dbReference>
<dbReference type="InterPro" id="IPR004073">
    <property type="entry name" value="GPCR_3_vmron_rcpt_2"/>
</dbReference>
<evidence type="ECO:0000256" key="8">
    <source>
        <dbReference type="ARBA" id="ARBA00023170"/>
    </source>
</evidence>
<evidence type="ECO:0000256" key="9">
    <source>
        <dbReference type="ARBA" id="ARBA00023180"/>
    </source>
</evidence>
<dbReference type="AlphaFoldDB" id="A0A803TPY6"/>
<keyword evidence="10" id="KW-0807">Transducer</keyword>
<dbReference type="InParanoid" id="A0A803TPY6"/>
<reference evidence="13" key="2">
    <citation type="submission" date="2025-08" db="UniProtKB">
        <authorList>
            <consortium name="Ensembl"/>
        </authorList>
    </citation>
    <scope>IDENTIFICATION</scope>
</reference>
<dbReference type="PRINTS" id="PR00248">
    <property type="entry name" value="GPCRMGR"/>
</dbReference>
<evidence type="ECO:0000313" key="14">
    <source>
        <dbReference type="Proteomes" id="UP000001646"/>
    </source>
</evidence>
<accession>A0A803TPY6</accession>
<name>A0A803TPY6_ANOCA</name>
<dbReference type="Pfam" id="PF00003">
    <property type="entry name" value="7tm_3"/>
    <property type="match status" value="1"/>
</dbReference>
<feature type="transmembrane region" description="Helical" evidence="11">
    <location>
        <begin position="591"/>
        <end position="610"/>
    </location>
</feature>
<evidence type="ECO:0000256" key="10">
    <source>
        <dbReference type="ARBA" id="ARBA00023224"/>
    </source>
</evidence>
<evidence type="ECO:0000256" key="2">
    <source>
        <dbReference type="ARBA" id="ARBA00022475"/>
    </source>
</evidence>
<dbReference type="PANTHER" id="PTHR24061:SF599">
    <property type="entry name" value="G-PROTEIN COUPLED RECEPTORS FAMILY 3 PROFILE DOMAIN-CONTAINING PROTEIN"/>
    <property type="match status" value="1"/>
</dbReference>
<dbReference type="Gene3D" id="3.40.50.2300">
    <property type="match status" value="2"/>
</dbReference>
<organism evidence="13 14">
    <name type="scientific">Anolis carolinensis</name>
    <name type="common">Green anole</name>
    <name type="synonym">American chameleon</name>
    <dbReference type="NCBI Taxonomy" id="28377"/>
    <lineage>
        <taxon>Eukaryota</taxon>
        <taxon>Metazoa</taxon>
        <taxon>Chordata</taxon>
        <taxon>Craniata</taxon>
        <taxon>Vertebrata</taxon>
        <taxon>Euteleostomi</taxon>
        <taxon>Lepidosauria</taxon>
        <taxon>Squamata</taxon>
        <taxon>Bifurcata</taxon>
        <taxon>Unidentata</taxon>
        <taxon>Episquamata</taxon>
        <taxon>Toxicofera</taxon>
        <taxon>Iguania</taxon>
        <taxon>Dactyloidae</taxon>
        <taxon>Anolis</taxon>
    </lineage>
</organism>
<feature type="transmembrane region" description="Helical" evidence="11">
    <location>
        <begin position="666"/>
        <end position="688"/>
    </location>
</feature>
<dbReference type="Pfam" id="PF01094">
    <property type="entry name" value="ANF_receptor"/>
    <property type="match status" value="1"/>
</dbReference>
<keyword evidence="3 11" id="KW-0812">Transmembrane</keyword>
<comment type="subcellular location">
    <subcellularLocation>
        <location evidence="1">Cell membrane</location>
        <topology evidence="1">Multi-pass membrane protein</topology>
    </subcellularLocation>
</comment>
<dbReference type="PRINTS" id="PR01535">
    <property type="entry name" value="VOMERONASL2R"/>
</dbReference>
<feature type="transmembrane region" description="Helical" evidence="11">
    <location>
        <begin position="622"/>
        <end position="645"/>
    </location>
</feature>
<keyword evidence="7 11" id="KW-0472">Membrane</keyword>
<dbReference type="Gene3D" id="2.10.50.30">
    <property type="entry name" value="GPCR, family 3, nine cysteines domain"/>
    <property type="match status" value="1"/>
</dbReference>
<evidence type="ECO:0000256" key="5">
    <source>
        <dbReference type="ARBA" id="ARBA00022989"/>
    </source>
</evidence>
<proteinExistence type="predicted"/>
<dbReference type="InterPro" id="IPR000337">
    <property type="entry name" value="GPCR_3"/>
</dbReference>
<dbReference type="PANTHER" id="PTHR24061">
    <property type="entry name" value="CALCIUM-SENSING RECEPTOR-RELATED"/>
    <property type="match status" value="1"/>
</dbReference>
<dbReference type="SUPFAM" id="SSF57184">
    <property type="entry name" value="Growth factor receptor domain"/>
    <property type="match status" value="1"/>
</dbReference>
<evidence type="ECO:0000256" key="3">
    <source>
        <dbReference type="ARBA" id="ARBA00022692"/>
    </source>
</evidence>
<dbReference type="Proteomes" id="UP000001646">
    <property type="component" value="Unplaced"/>
</dbReference>
<protein>
    <recommendedName>
        <fullName evidence="12">G-protein coupled receptors family 3 profile domain-containing protein</fullName>
    </recommendedName>
</protein>
<evidence type="ECO:0000259" key="12">
    <source>
        <dbReference type="PROSITE" id="PS50259"/>
    </source>
</evidence>
<keyword evidence="14" id="KW-1185">Reference proteome</keyword>
<feature type="transmembrane region" description="Helical" evidence="11">
    <location>
        <begin position="777"/>
        <end position="800"/>
    </location>
</feature>
<dbReference type="GO" id="GO:0004930">
    <property type="term" value="F:G protein-coupled receptor activity"/>
    <property type="evidence" value="ECO:0000318"/>
    <property type="project" value="GO_Central"/>
</dbReference>
<feature type="domain" description="G-protein coupled receptors family 3 profile" evidence="12">
    <location>
        <begin position="551"/>
        <end position="815"/>
    </location>
</feature>
<evidence type="ECO:0000256" key="1">
    <source>
        <dbReference type="ARBA" id="ARBA00004651"/>
    </source>
</evidence>
<dbReference type="GeneTree" id="ENSGT00950000182788"/>
<dbReference type="SUPFAM" id="SSF53822">
    <property type="entry name" value="Periplasmic binding protein-like I"/>
    <property type="match status" value="1"/>
</dbReference>
<dbReference type="InterPro" id="IPR028082">
    <property type="entry name" value="Peripla_BP_I"/>
</dbReference>
<keyword evidence="8" id="KW-0675">Receptor</keyword>
<feature type="transmembrane region" description="Helical" evidence="11">
    <location>
        <begin position="745"/>
        <end position="765"/>
    </location>
</feature>
<sequence length="830" mass="94738">MFHILCILRIILIPVLFHISFVLTENYQHILALVFAINQINDNPYLLPNITLGFNLYDSHLNARWTYNATMQLISQKNRLFPNYRCETEGKLLTVIEEQIYELPGIPQIIFIWRANSSTCIIFHDILFLHSKMSYFTGAVCKASLGILQLLHYFKWRWISFIAANGSTLDWFMKIMIPEFSKKGICFAVIESFTKLCLHYNTKKDTFLNCAFQLYDKVMNSKTNVIVLYWDLYHMTFLGDFLSKSINGGISKPIGKVWILTVGMELKSLASGWNWDTQFLCTISFTLHSRELPGFQQFLQNRNPSNAYGDGFLKEFWTQAFCCTFQDSLQRNVTGDICTGEERLESLHEHVLPVSVTGQSYNIYNTVYAVAHALHTMYSSRSNNKVLRKSGRRQPLWQVMDSDFNLETFSCVTCGYRNTNGKSLLNYRFDIINWVTFQNGSWIGVRIGKLDPWAPPDEAVSIDEDAIVWKGKTQPLSQCSANCQPGYRKKRKEGQSFCCYDCVPCPKGFISDKEGKNSSECFKCSDDQYANLDQNSCFPKTITFLSYEEPLGISLASCAVLFSFTVAVILRIFMKHHNTPIVKANNQSLTYILLISLLLSFLCTLIFIGQPKKITCYLRQSVFGFIYNIAVSTVFAKNVTVILAFKATQPGSRIKKWMGRKLTISIIFSSSIIQTGIWLVYMTIYSPSPETDMHSLREEIVLQCHEPPSVVLCYLLVFMGILATGSFSVAFFAHKVPDSFNESKYITISMLLFCSVWLIFIPSHMSTKGKTKVVVEIFAMLASSAGLLGCLFFPKCYIILLKPELNKKEIFFKKSTENNSIISVHKMGSF</sequence>
<evidence type="ECO:0000256" key="4">
    <source>
        <dbReference type="ARBA" id="ARBA00022729"/>
    </source>
</evidence>
<reference evidence="13" key="1">
    <citation type="submission" date="2009-12" db="EMBL/GenBank/DDBJ databases">
        <title>The Genome Sequence of Anolis carolinensis (Green Anole Lizard).</title>
        <authorList>
            <consortium name="The Genome Sequencing Platform"/>
            <person name="Di Palma F."/>
            <person name="Alfoldi J."/>
            <person name="Heiman D."/>
            <person name="Young S."/>
            <person name="Grabherr M."/>
            <person name="Johnson J."/>
            <person name="Lander E.S."/>
            <person name="Lindblad-Toh K."/>
        </authorList>
    </citation>
    <scope>NUCLEOTIDE SEQUENCE [LARGE SCALE GENOMIC DNA]</scope>
    <source>
        <strain evidence="13">JBL SC #1</strain>
    </source>
</reference>
<dbReference type="InterPro" id="IPR001828">
    <property type="entry name" value="ANF_lig-bd_rcpt"/>
</dbReference>
<keyword evidence="6" id="KW-0297">G-protein coupled receptor</keyword>
<dbReference type="Ensembl" id="ENSACAT00000040103.1">
    <property type="protein sequence ID" value="ENSACAP00000037276.1"/>
    <property type="gene ID" value="ENSACAG00000034622.1"/>
</dbReference>
<keyword evidence="4" id="KW-0732">Signal</keyword>
<dbReference type="InterPro" id="IPR038550">
    <property type="entry name" value="GPCR_3_9-Cys_sf"/>
</dbReference>
<feature type="transmembrane region" description="Helical" evidence="11">
    <location>
        <begin position="551"/>
        <end position="570"/>
    </location>
</feature>
<dbReference type="PROSITE" id="PS50259">
    <property type="entry name" value="G_PROTEIN_RECEP_F3_4"/>
    <property type="match status" value="1"/>
</dbReference>
<evidence type="ECO:0000256" key="7">
    <source>
        <dbReference type="ARBA" id="ARBA00023136"/>
    </source>
</evidence>
<evidence type="ECO:0000256" key="11">
    <source>
        <dbReference type="SAM" id="Phobius"/>
    </source>
</evidence>
<evidence type="ECO:0000313" key="13">
    <source>
        <dbReference type="Ensembl" id="ENSACAP00000037276.1"/>
    </source>
</evidence>
<evidence type="ECO:0000256" key="6">
    <source>
        <dbReference type="ARBA" id="ARBA00023040"/>
    </source>
</evidence>
<keyword evidence="5 11" id="KW-1133">Transmembrane helix</keyword>